<accession>A0A4Y5R1N1</accession>
<dbReference type="EMBL" id="MK144293">
    <property type="protein sequence ID" value="QCY50748.1"/>
    <property type="molecule type" value="Genomic_DNA"/>
</dbReference>
<evidence type="ECO:0000313" key="1">
    <source>
        <dbReference type="EMBL" id="QCY50748.1"/>
    </source>
</evidence>
<name>A0A4Y5R1N1_STRMG</name>
<reference evidence="1" key="1">
    <citation type="submission" date="2018-11" db="EMBL/GenBank/DDBJ databases">
        <authorList>
            <person name="Hao T."/>
        </authorList>
    </citation>
    <scope>NUCLEOTIDE SEQUENCE</scope>
    <source>
        <strain evidence="1">35</strain>
    </source>
</reference>
<organism evidence="1">
    <name type="scientific">Streptococcus mutans</name>
    <dbReference type="NCBI Taxonomy" id="1309"/>
    <lineage>
        <taxon>Bacteria</taxon>
        <taxon>Bacillati</taxon>
        <taxon>Bacillota</taxon>
        <taxon>Bacilli</taxon>
        <taxon>Lactobacillales</taxon>
        <taxon>Streptococcaceae</taxon>
        <taxon>Streptococcus</taxon>
    </lineage>
</organism>
<sequence>MNYLITFIISMVPLIELRGAVPYAITTGIPM</sequence>
<proteinExistence type="predicted"/>
<protein>
    <submittedName>
        <fullName evidence="1">Uncharacterized protein</fullName>
    </submittedName>
</protein>
<dbReference type="AlphaFoldDB" id="A0A4Y5R1N1"/>